<feature type="chain" id="PRO_5035273090" description="FAS1 domain-containing protein" evidence="12">
    <location>
        <begin position="24"/>
        <end position="268"/>
    </location>
</feature>
<sequence length="268" mass="27888">MPMAPSCTLLFLLLPFLAAVTTSAEVAPGPAPQLNLTGILDKGGQYGTLLRLLNATHVDEQLSSQLKYSYDGLTFFAPTDAAFSKLKAGTLNGLTDQQQVQLMLYHVLSRYYSLSTFQTASNPLRTQASGAGGMYTVNVTSTTGQSMVNVSTGVATVPVGTTLYAEFPLAVYSVDDVLLPEQMFGTRSSKAPAPSSPTPAGKTKERKKGGAMPKNDVTAAEPTAGTTASNDSTDVAAAAAAGACVRLRWWAVVGAITLVGFANLVVVA</sequence>
<reference evidence="14" key="1">
    <citation type="journal article" date="2021" name="bioRxiv">
        <title>Whole Genome Assembly and Annotation of Northern Wild Rice, Zizania palustris L., Supports a Whole Genome Duplication in the Zizania Genus.</title>
        <authorList>
            <person name="Haas M."/>
            <person name="Kono T."/>
            <person name="Macchietto M."/>
            <person name="Millas R."/>
            <person name="McGilp L."/>
            <person name="Shao M."/>
            <person name="Duquette J."/>
            <person name="Hirsch C.N."/>
            <person name="Kimball J."/>
        </authorList>
    </citation>
    <scope>NUCLEOTIDE SEQUENCE</scope>
    <source>
        <tissue evidence="14">Fresh leaf tissue</tissue>
    </source>
</reference>
<keyword evidence="15" id="KW-1185">Reference proteome</keyword>
<feature type="domain" description="FAS1" evidence="13">
    <location>
        <begin position="33"/>
        <end position="178"/>
    </location>
</feature>
<keyword evidence="11" id="KW-1133">Transmembrane helix</keyword>
<evidence type="ECO:0000256" key="11">
    <source>
        <dbReference type="SAM" id="Phobius"/>
    </source>
</evidence>
<organism evidence="14 15">
    <name type="scientific">Zizania palustris</name>
    <name type="common">Northern wild rice</name>
    <dbReference type="NCBI Taxonomy" id="103762"/>
    <lineage>
        <taxon>Eukaryota</taxon>
        <taxon>Viridiplantae</taxon>
        <taxon>Streptophyta</taxon>
        <taxon>Embryophyta</taxon>
        <taxon>Tracheophyta</taxon>
        <taxon>Spermatophyta</taxon>
        <taxon>Magnoliopsida</taxon>
        <taxon>Liliopsida</taxon>
        <taxon>Poales</taxon>
        <taxon>Poaceae</taxon>
        <taxon>BOP clade</taxon>
        <taxon>Oryzoideae</taxon>
        <taxon>Oryzeae</taxon>
        <taxon>Zizaniinae</taxon>
        <taxon>Zizania</taxon>
    </lineage>
</organism>
<accession>A0A8J5S9P3</accession>
<evidence type="ECO:0000256" key="6">
    <source>
        <dbReference type="ARBA" id="ARBA00022974"/>
    </source>
</evidence>
<dbReference type="InterPro" id="IPR000782">
    <property type="entry name" value="FAS1_domain"/>
</dbReference>
<dbReference type="GO" id="GO:0005886">
    <property type="term" value="C:plasma membrane"/>
    <property type="evidence" value="ECO:0007669"/>
    <property type="project" value="UniProtKB-SubCell"/>
</dbReference>
<dbReference type="InterPro" id="IPR045003">
    <property type="entry name" value="FLA_A"/>
</dbReference>
<keyword evidence="3" id="KW-1003">Cell membrane</keyword>
<evidence type="ECO:0000313" key="15">
    <source>
        <dbReference type="Proteomes" id="UP000729402"/>
    </source>
</evidence>
<feature type="region of interest" description="Disordered" evidence="10">
    <location>
        <begin position="185"/>
        <end position="232"/>
    </location>
</feature>
<dbReference type="OrthoDB" id="286301at2759"/>
<evidence type="ECO:0000256" key="10">
    <source>
        <dbReference type="SAM" id="MobiDB-lite"/>
    </source>
</evidence>
<reference evidence="14" key="2">
    <citation type="submission" date="2021-02" db="EMBL/GenBank/DDBJ databases">
        <authorList>
            <person name="Kimball J.A."/>
            <person name="Haas M.W."/>
            <person name="Macchietto M."/>
            <person name="Kono T."/>
            <person name="Duquette J."/>
            <person name="Shao M."/>
        </authorList>
    </citation>
    <scope>NUCLEOTIDE SEQUENCE</scope>
    <source>
        <tissue evidence="14">Fresh leaf tissue</tissue>
    </source>
</reference>
<evidence type="ECO:0000256" key="2">
    <source>
        <dbReference type="ARBA" id="ARBA00007843"/>
    </source>
</evidence>
<keyword evidence="4" id="KW-0336">GPI-anchor</keyword>
<keyword evidence="11" id="KW-0812">Transmembrane</keyword>
<protein>
    <recommendedName>
        <fullName evidence="13">FAS1 domain-containing protein</fullName>
    </recommendedName>
</protein>
<comment type="similarity">
    <text evidence="2">Belongs to the fasciclin-like AGP family.</text>
</comment>
<dbReference type="SMART" id="SM00554">
    <property type="entry name" value="FAS1"/>
    <property type="match status" value="1"/>
</dbReference>
<keyword evidence="7 11" id="KW-0472">Membrane</keyword>
<dbReference type="AlphaFoldDB" id="A0A8J5S9P3"/>
<dbReference type="PANTHER" id="PTHR32077:SF87">
    <property type="entry name" value="OS02G0308400 PROTEIN"/>
    <property type="match status" value="1"/>
</dbReference>
<comment type="function">
    <text evidence="9">May be a cell surface adhesion protein.</text>
</comment>
<keyword evidence="8" id="KW-0325">Glycoprotein</keyword>
<dbReference type="GO" id="GO:0098552">
    <property type="term" value="C:side of membrane"/>
    <property type="evidence" value="ECO:0007669"/>
    <property type="project" value="UniProtKB-KW"/>
</dbReference>
<keyword evidence="5 12" id="KW-0732">Signal</keyword>
<evidence type="ECO:0000256" key="4">
    <source>
        <dbReference type="ARBA" id="ARBA00022622"/>
    </source>
</evidence>
<keyword evidence="4" id="KW-0449">Lipoprotein</keyword>
<dbReference type="Pfam" id="PF02469">
    <property type="entry name" value="Fasciclin"/>
    <property type="match status" value="1"/>
</dbReference>
<evidence type="ECO:0000256" key="12">
    <source>
        <dbReference type="SAM" id="SignalP"/>
    </source>
</evidence>
<name>A0A8J5S9P3_ZIZPA</name>
<dbReference type="PROSITE" id="PS50213">
    <property type="entry name" value="FAS1"/>
    <property type="match status" value="1"/>
</dbReference>
<evidence type="ECO:0000256" key="3">
    <source>
        <dbReference type="ARBA" id="ARBA00022475"/>
    </source>
</evidence>
<evidence type="ECO:0000256" key="1">
    <source>
        <dbReference type="ARBA" id="ARBA00004609"/>
    </source>
</evidence>
<dbReference type="PANTHER" id="PTHR32077">
    <property type="entry name" value="FASCICLIN-LIKE ARABINOGALACTAN PROTEIN"/>
    <property type="match status" value="1"/>
</dbReference>
<evidence type="ECO:0000256" key="5">
    <source>
        <dbReference type="ARBA" id="ARBA00022729"/>
    </source>
</evidence>
<evidence type="ECO:0000256" key="7">
    <source>
        <dbReference type="ARBA" id="ARBA00023136"/>
    </source>
</evidence>
<gene>
    <name evidence="14" type="ORF">GUJ93_ZPchr0002g26592</name>
</gene>
<comment type="caution">
    <text evidence="14">The sequence shown here is derived from an EMBL/GenBank/DDBJ whole genome shotgun (WGS) entry which is preliminary data.</text>
</comment>
<evidence type="ECO:0000256" key="9">
    <source>
        <dbReference type="ARBA" id="ARBA00024686"/>
    </source>
</evidence>
<evidence type="ECO:0000313" key="14">
    <source>
        <dbReference type="EMBL" id="KAG8058780.1"/>
    </source>
</evidence>
<evidence type="ECO:0000256" key="8">
    <source>
        <dbReference type="ARBA" id="ARBA00023180"/>
    </source>
</evidence>
<feature type="transmembrane region" description="Helical" evidence="11">
    <location>
        <begin position="249"/>
        <end position="267"/>
    </location>
</feature>
<keyword evidence="6" id="KW-0654">Proteoglycan</keyword>
<feature type="signal peptide" evidence="12">
    <location>
        <begin position="1"/>
        <end position="23"/>
    </location>
</feature>
<comment type="subcellular location">
    <subcellularLocation>
        <location evidence="1">Cell membrane</location>
        <topology evidence="1">Lipid-anchor</topology>
        <topology evidence="1">GPI-anchor</topology>
    </subcellularLocation>
</comment>
<dbReference type="FunFam" id="2.30.180.10:FF:000006">
    <property type="entry name" value="Fasciclin-like arabinogalactan protein 11"/>
    <property type="match status" value="1"/>
</dbReference>
<dbReference type="GO" id="GO:0009834">
    <property type="term" value="P:plant-type secondary cell wall biogenesis"/>
    <property type="evidence" value="ECO:0007669"/>
    <property type="project" value="UniProtKB-ARBA"/>
</dbReference>
<dbReference type="Proteomes" id="UP000729402">
    <property type="component" value="Unassembled WGS sequence"/>
</dbReference>
<dbReference type="EMBL" id="JAAALK010000287">
    <property type="protein sequence ID" value="KAG8058780.1"/>
    <property type="molecule type" value="Genomic_DNA"/>
</dbReference>
<proteinExistence type="inferred from homology"/>
<evidence type="ECO:0000259" key="13">
    <source>
        <dbReference type="PROSITE" id="PS50213"/>
    </source>
</evidence>